<proteinExistence type="predicted"/>
<comment type="caution">
    <text evidence="1">The sequence shown here is derived from an EMBL/GenBank/DDBJ whole genome shotgun (WGS) entry which is preliminary data.</text>
</comment>
<dbReference type="EMBL" id="CM046109">
    <property type="protein sequence ID" value="KAI8442291.1"/>
    <property type="molecule type" value="Genomic_DNA"/>
</dbReference>
<keyword evidence="2" id="KW-1185">Reference proteome</keyword>
<dbReference type="Proteomes" id="UP001064048">
    <property type="component" value="Chromosome 9"/>
</dbReference>
<gene>
    <name evidence="1" type="ORF">MSG28_005844</name>
</gene>
<evidence type="ECO:0000313" key="2">
    <source>
        <dbReference type="Proteomes" id="UP001064048"/>
    </source>
</evidence>
<evidence type="ECO:0000313" key="1">
    <source>
        <dbReference type="EMBL" id="KAI8442291.1"/>
    </source>
</evidence>
<accession>A0ACC0L1Q6</accession>
<organism evidence="1 2">
    <name type="scientific">Choristoneura fumiferana</name>
    <name type="common">Spruce budworm moth</name>
    <name type="synonym">Archips fumiferana</name>
    <dbReference type="NCBI Taxonomy" id="7141"/>
    <lineage>
        <taxon>Eukaryota</taxon>
        <taxon>Metazoa</taxon>
        <taxon>Ecdysozoa</taxon>
        <taxon>Arthropoda</taxon>
        <taxon>Hexapoda</taxon>
        <taxon>Insecta</taxon>
        <taxon>Pterygota</taxon>
        <taxon>Neoptera</taxon>
        <taxon>Endopterygota</taxon>
        <taxon>Lepidoptera</taxon>
        <taxon>Glossata</taxon>
        <taxon>Ditrysia</taxon>
        <taxon>Tortricoidea</taxon>
        <taxon>Tortricidae</taxon>
        <taxon>Tortricinae</taxon>
        <taxon>Choristoneura</taxon>
    </lineage>
</organism>
<reference evidence="1 2" key="1">
    <citation type="journal article" date="2022" name="Genome Biol. Evol.">
        <title>The Spruce Budworm Genome: Reconstructing the Evolutionary History of Antifreeze Proteins.</title>
        <authorList>
            <person name="Beliveau C."/>
            <person name="Gagne P."/>
            <person name="Picq S."/>
            <person name="Vernygora O."/>
            <person name="Keeling C.I."/>
            <person name="Pinkney K."/>
            <person name="Doucet D."/>
            <person name="Wen F."/>
            <person name="Johnston J.S."/>
            <person name="Maaroufi H."/>
            <person name="Boyle B."/>
            <person name="Laroche J."/>
            <person name="Dewar K."/>
            <person name="Juretic N."/>
            <person name="Blackburn G."/>
            <person name="Nisole A."/>
            <person name="Brunet B."/>
            <person name="Brandao M."/>
            <person name="Lumley L."/>
            <person name="Duan J."/>
            <person name="Quan G."/>
            <person name="Lucarotti C.J."/>
            <person name="Roe A.D."/>
            <person name="Sperling F.A.H."/>
            <person name="Levesque R.C."/>
            <person name="Cusson M."/>
        </authorList>
    </citation>
    <scope>NUCLEOTIDE SEQUENCE [LARGE SCALE GENOMIC DNA]</scope>
    <source>
        <strain evidence="1">Glfc:IPQL:Cfum</strain>
    </source>
</reference>
<sequence length="115" mass="13457">MKKTSCTYSSKIWVQLKKSGKIVKSEEVLTYDSRTSTLKSTIVIKDLNKEEEPAKLMPSSLTTFKIEMDQTEKLEKYKLKLPYMSKINEGESKVYYEPDFVDDWDEEDPDEDLDI</sequence>
<protein>
    <submittedName>
        <fullName evidence="1">Uncharacterized protein</fullName>
    </submittedName>
</protein>
<name>A0ACC0L1Q6_CHOFU</name>